<gene>
    <name evidence="17 20" type="primary">chlB</name>
</gene>
<evidence type="ECO:0000256" key="9">
    <source>
        <dbReference type="ARBA" id="ARBA00022840"/>
    </source>
</evidence>
<evidence type="ECO:0000256" key="5">
    <source>
        <dbReference type="ARBA" id="ARBA00022485"/>
    </source>
</evidence>
<dbReference type="Gene3D" id="3.40.50.1980">
    <property type="entry name" value="Nitrogenase molybdenum iron protein domain"/>
    <property type="match status" value="3"/>
</dbReference>
<evidence type="ECO:0000256" key="13">
    <source>
        <dbReference type="ARBA" id="ARBA00023171"/>
    </source>
</evidence>
<dbReference type="GO" id="GO:0016636">
    <property type="term" value="F:oxidoreductase activity, acting on the CH-CH group of donors, iron-sulfur protein as acceptor"/>
    <property type="evidence" value="ECO:0007669"/>
    <property type="project" value="UniProtKB-UniRule"/>
</dbReference>
<evidence type="ECO:0000256" key="17">
    <source>
        <dbReference type="HAMAP-Rule" id="MF_00353"/>
    </source>
</evidence>
<dbReference type="GO" id="GO:0005524">
    <property type="term" value="F:ATP binding"/>
    <property type="evidence" value="ECO:0007669"/>
    <property type="project" value="UniProtKB-UniRule"/>
</dbReference>
<comment type="subunit">
    <text evidence="15 17">Protochlorophyllide reductase is composed of three subunits; ChlL, ChlN and ChlB. Forms a heterotetramer of two ChlB and two ChlN subunits.</text>
</comment>
<keyword evidence="11 17" id="KW-0408">Iron</keyword>
<keyword evidence="12 17" id="KW-0411">Iron-sulfur</keyword>
<evidence type="ECO:0000256" key="10">
    <source>
        <dbReference type="ARBA" id="ARBA00023002"/>
    </source>
</evidence>
<feature type="active site" description="Proton donor" evidence="17">
    <location>
        <position position="299"/>
    </location>
</feature>
<evidence type="ECO:0000259" key="19">
    <source>
        <dbReference type="Pfam" id="PF08369"/>
    </source>
</evidence>
<dbReference type="GO" id="GO:0046872">
    <property type="term" value="F:metal ion binding"/>
    <property type="evidence" value="ECO:0007669"/>
    <property type="project" value="UniProtKB-KW"/>
</dbReference>
<dbReference type="Pfam" id="PF00148">
    <property type="entry name" value="Oxidored_nitro"/>
    <property type="match status" value="1"/>
</dbReference>
<keyword evidence="13 17" id="KW-0149">Chlorophyll biosynthesis</keyword>
<sequence>MKLAYWMYAGPAHIGTLRVASSFKNVHAIMHAPLGDDYFNVMRSMLERERDFTPVTASIVDRHVLARGSQEKVVDNISRKDKQEHPNLIVLTPTCTSSILQEDLQNFVDRASTISDSDVILADVNHYRVNELQAADRTLEQVVRYYLDKARRQGNLNIALTENPSANIIGIFTLGFHNQHDCRELKRLLNDLGIEINQVIPEGGFVENLHKLPKAWFNLVPYREAGLMTAKYLEKEFGMSYISTTPMGIVDIANCIRQIQERINTLSSVLLNKKFNYEPYIDEQTRFISQAAWFSRSIDCQNLTGKKAVVFGDATHAASITKILACEMGIRVSCAGTYCKHDEEWFKEQVQNFCDEILVTDDHTEVGDMIARVEPSAIFGTQMERHIGKRLDIPCGVISSPVHIQNFTLGYRPFLGYEGTNQVADLVYNSFTLGMEDHLLEIFGGHDTKEVITKTLSTDTDLTWNSESQLELNKIPGFVRGKIKRNTEKFARQNGVTEITVEIMYAAKEALNA</sequence>
<dbReference type="HAMAP" id="MF_00353">
    <property type="entry name" value="ChlB_BchB"/>
    <property type="match status" value="1"/>
</dbReference>
<dbReference type="EMBL" id="MH064510">
    <property type="protein sequence ID" value="QCW58829.1"/>
    <property type="molecule type" value="Genomic_DNA"/>
</dbReference>
<feature type="domain" description="Nitrogenase/oxidoreductase component 1" evidence="18">
    <location>
        <begin position="12"/>
        <end position="431"/>
    </location>
</feature>
<dbReference type="PIRSF" id="PIRSF000163">
    <property type="entry name" value="PCP_ChlB"/>
    <property type="match status" value="1"/>
</dbReference>
<dbReference type="GeneID" id="40873368"/>
<evidence type="ECO:0000256" key="6">
    <source>
        <dbReference type="ARBA" id="ARBA00022531"/>
    </source>
</evidence>
<name>A0A4Y5P696_9MARC</name>
<dbReference type="GO" id="GO:0019685">
    <property type="term" value="P:photosynthesis, dark reaction"/>
    <property type="evidence" value="ECO:0007669"/>
    <property type="project" value="InterPro"/>
</dbReference>
<reference evidence="20" key="1">
    <citation type="submission" date="2018-03" db="EMBL/GenBank/DDBJ databases">
        <title>Exploring the plastid DNA sequence disparity of liverworts.</title>
        <authorList>
            <person name="Yu Y."/>
            <person name="Liu H."/>
            <person name="Yang J."/>
            <person name="Ma W."/>
            <person name="Pressel S."/>
            <person name="Wu Y."/>
            <person name="Schneider H."/>
        </authorList>
    </citation>
    <scope>NUCLEOTIDE SEQUENCE</scope>
</reference>
<dbReference type="GO" id="GO:0016730">
    <property type="term" value="F:oxidoreductase activity, acting on iron-sulfur proteins as donors"/>
    <property type="evidence" value="ECO:0007669"/>
    <property type="project" value="InterPro"/>
</dbReference>
<dbReference type="Pfam" id="PF08369">
    <property type="entry name" value="PCP_red"/>
    <property type="match status" value="1"/>
</dbReference>
<keyword evidence="9 17" id="KW-0067">ATP-binding</keyword>
<comment type="cofactor">
    <cofactor evidence="17">
        <name>[4Fe-4S] cluster</name>
        <dbReference type="ChEBI" id="CHEBI:49883"/>
    </cofactor>
    <text evidence="17">Binds 1 [4Fe-4S] cluster per heterodimer. The cluster is bound at the heterodimer interface by residues from both subunits.</text>
</comment>
<dbReference type="Gene3D" id="1.20.89.20">
    <property type="match status" value="1"/>
</dbReference>
<dbReference type="AlphaFoldDB" id="A0A4Y5P696"/>
<evidence type="ECO:0000256" key="12">
    <source>
        <dbReference type="ARBA" id="ARBA00023014"/>
    </source>
</evidence>
<dbReference type="InterPro" id="IPR050152">
    <property type="entry name" value="ChlB/BchB/BchZ"/>
</dbReference>
<dbReference type="InterPro" id="IPR042298">
    <property type="entry name" value="P-CP_red_C"/>
</dbReference>
<evidence type="ECO:0000256" key="3">
    <source>
        <dbReference type="ARBA" id="ARBA00012713"/>
    </source>
</evidence>
<proteinExistence type="inferred from homology"/>
<feature type="domain" description="Light-independent protochlorophyllide reductase subunit B-like C-terminal" evidence="19">
    <location>
        <begin position="464"/>
        <end position="508"/>
    </location>
</feature>
<protein>
    <recommendedName>
        <fullName evidence="4 17">Light-independent protochlorophyllide reductase subunit B</fullName>
        <shortName evidence="17">DPOR subunit B</shortName>
        <shortName evidence="17">LI-POR subunit B</shortName>
        <ecNumber evidence="3 17">1.3.7.7</ecNumber>
    </recommendedName>
</protein>
<comment type="subcellular location">
    <subcellularLocation>
        <location evidence="17">Plastid</location>
        <location evidence="17">Chloroplast</location>
    </subcellularLocation>
</comment>
<keyword evidence="5 17" id="KW-0004">4Fe-4S</keyword>
<evidence type="ECO:0000256" key="15">
    <source>
        <dbReference type="ARBA" id="ARBA00025959"/>
    </source>
</evidence>
<feature type="binding site" evidence="17">
    <location>
        <position position="36"/>
    </location>
    <ligand>
        <name>[4Fe-4S] cluster</name>
        <dbReference type="ChEBI" id="CHEBI:49883"/>
        <note>ligand shared with heterodimeric partner</note>
    </ligand>
</feature>
<evidence type="ECO:0000256" key="2">
    <source>
        <dbReference type="ARBA" id="ARBA00008935"/>
    </source>
</evidence>
<dbReference type="Gene3D" id="1.10.8.550">
    <property type="entry name" value="Proto-chlorophyllide reductase 57 kD subunit B"/>
    <property type="match status" value="1"/>
</dbReference>
<dbReference type="InterPro" id="IPR000510">
    <property type="entry name" value="Nase/OxRdtase_comp1"/>
</dbReference>
<accession>A0A4Y5P696</accession>
<organism evidence="20">
    <name type="scientific">Frullania nodulosa</name>
    <dbReference type="NCBI Taxonomy" id="642337"/>
    <lineage>
        <taxon>Eukaryota</taxon>
        <taxon>Viridiplantae</taxon>
        <taxon>Streptophyta</taxon>
        <taxon>Embryophyta</taxon>
        <taxon>Marchantiophyta</taxon>
        <taxon>Jungermanniopsida</taxon>
        <taxon>Jungermanniidae</taxon>
        <taxon>Porellales</taxon>
        <taxon>Jubulineae</taxon>
        <taxon>Frullaniaceae</taxon>
        <taxon>Frullania</taxon>
        <taxon>Frullania subgen. Homotropantha</taxon>
        <taxon>Frullania sect. Nodulosae</taxon>
    </lineage>
</organism>
<evidence type="ECO:0000259" key="18">
    <source>
        <dbReference type="Pfam" id="PF00148"/>
    </source>
</evidence>
<keyword evidence="10 17" id="KW-0560">Oxidoreductase</keyword>
<comment type="similarity">
    <text evidence="2 17">Belongs to the ChlB/BchB/BchZ family.</text>
</comment>
<keyword evidence="6 17" id="KW-0602">Photosynthesis</keyword>
<dbReference type="InterPro" id="IPR016209">
    <property type="entry name" value="Protochlorophyllide_Rdtase"/>
</dbReference>
<dbReference type="NCBIfam" id="TIGR01278">
    <property type="entry name" value="DPOR_BchB"/>
    <property type="match status" value="1"/>
</dbReference>
<dbReference type="GO" id="GO:0051539">
    <property type="term" value="F:4 iron, 4 sulfur cluster binding"/>
    <property type="evidence" value="ECO:0007669"/>
    <property type="project" value="UniProtKB-UniRule"/>
</dbReference>
<dbReference type="RefSeq" id="YP_009668053.1">
    <property type="nucleotide sequence ID" value="NC_043783.1"/>
</dbReference>
<evidence type="ECO:0000313" key="20">
    <source>
        <dbReference type="EMBL" id="QCW58829.1"/>
    </source>
</evidence>
<keyword evidence="20" id="KW-0150">Chloroplast</keyword>
<comment type="catalytic activity">
    <reaction evidence="16 17">
        <text>chlorophyllide a + oxidized 2[4Fe-4S]-[ferredoxin] + 2 ADP + 2 phosphate = protochlorophyllide a + reduced 2[4Fe-4S]-[ferredoxin] + 2 ATP + 2 H2O</text>
        <dbReference type="Rhea" id="RHEA:28202"/>
        <dbReference type="Rhea" id="RHEA-COMP:10002"/>
        <dbReference type="Rhea" id="RHEA-COMP:10004"/>
        <dbReference type="ChEBI" id="CHEBI:15377"/>
        <dbReference type="ChEBI" id="CHEBI:30616"/>
        <dbReference type="ChEBI" id="CHEBI:33722"/>
        <dbReference type="ChEBI" id="CHEBI:33723"/>
        <dbReference type="ChEBI" id="CHEBI:43474"/>
        <dbReference type="ChEBI" id="CHEBI:83348"/>
        <dbReference type="ChEBI" id="CHEBI:83350"/>
        <dbReference type="ChEBI" id="CHEBI:456216"/>
        <dbReference type="EC" id="1.3.7.7"/>
    </reaction>
</comment>
<evidence type="ECO:0000256" key="14">
    <source>
        <dbReference type="ARBA" id="ARBA00025201"/>
    </source>
</evidence>
<keyword evidence="20" id="KW-0934">Plastid</keyword>
<evidence type="ECO:0000256" key="11">
    <source>
        <dbReference type="ARBA" id="ARBA00023004"/>
    </source>
</evidence>
<dbReference type="CDD" id="cd01981">
    <property type="entry name" value="Pchlide_reductase_B"/>
    <property type="match status" value="1"/>
</dbReference>
<evidence type="ECO:0000256" key="7">
    <source>
        <dbReference type="ARBA" id="ARBA00022723"/>
    </source>
</evidence>
<keyword evidence="7 17" id="KW-0479">Metal-binding</keyword>
<geneLocation type="chloroplast" evidence="20"/>
<comment type="function">
    <text evidence="14 17">Component of the dark-operative protochlorophyllide reductase (DPOR) that uses Mg-ATP and reduced ferredoxin to reduce ring D of protochlorophyllide (Pchlide) to form chlorophyllide a (Chlide). This reaction is light-independent. The NB-protein (ChlN-ChlB) is the catalytic component of the complex.</text>
</comment>
<evidence type="ECO:0000256" key="16">
    <source>
        <dbReference type="ARBA" id="ARBA00049483"/>
    </source>
</evidence>
<dbReference type="UniPathway" id="UPA00670"/>
<dbReference type="InterPro" id="IPR005969">
    <property type="entry name" value="Protochl_reductB"/>
</dbReference>
<comment type="pathway">
    <text evidence="1 17">Porphyrin-containing compound metabolism; chlorophyll biosynthesis (light-independent).</text>
</comment>
<dbReference type="PANTHER" id="PTHR33712">
    <property type="entry name" value="LIGHT-INDEPENDENT PROTOCHLOROPHYLLIDE REDUCTASE SUBUNIT B"/>
    <property type="match status" value="1"/>
</dbReference>
<dbReference type="SUPFAM" id="SSF53807">
    <property type="entry name" value="Helical backbone' metal receptor"/>
    <property type="match status" value="1"/>
</dbReference>
<dbReference type="InterPro" id="IPR013580">
    <property type="entry name" value="LI-POR_suB-like_C"/>
</dbReference>
<dbReference type="GO" id="GO:0036068">
    <property type="term" value="P:light-independent chlorophyll biosynthetic process"/>
    <property type="evidence" value="ECO:0007669"/>
    <property type="project" value="UniProtKB-UniRule"/>
</dbReference>
<dbReference type="EC" id="1.3.7.7" evidence="3 17"/>
<dbReference type="GO" id="GO:0009507">
    <property type="term" value="C:chloroplast"/>
    <property type="evidence" value="ECO:0007669"/>
    <property type="project" value="UniProtKB-SubCell"/>
</dbReference>
<evidence type="ECO:0000256" key="4">
    <source>
        <dbReference type="ARBA" id="ARBA00017673"/>
    </source>
</evidence>
<evidence type="ECO:0000256" key="8">
    <source>
        <dbReference type="ARBA" id="ARBA00022741"/>
    </source>
</evidence>
<evidence type="ECO:0000256" key="1">
    <source>
        <dbReference type="ARBA" id="ARBA00004949"/>
    </source>
</evidence>
<dbReference type="PANTHER" id="PTHR33712:SF7">
    <property type="entry name" value="LIGHT-INDEPENDENT PROTOCHLOROPHYLLIDE REDUCTASE SUBUNIT B"/>
    <property type="match status" value="1"/>
</dbReference>
<keyword evidence="8 17" id="KW-0547">Nucleotide-binding</keyword>
<feature type="binding site" evidence="17">
    <location>
        <begin position="434"/>
        <end position="435"/>
    </location>
    <ligand>
        <name>substrate</name>
    </ligand>
</feature>